<organism evidence="3 4">
    <name type="scientific">Candidatus Acetatifactor stercoripullorum</name>
    <dbReference type="NCBI Taxonomy" id="2838414"/>
    <lineage>
        <taxon>Bacteria</taxon>
        <taxon>Bacillati</taxon>
        <taxon>Bacillota</taxon>
        <taxon>Clostridia</taxon>
        <taxon>Lachnospirales</taxon>
        <taxon>Lachnospiraceae</taxon>
        <taxon>Acetatifactor</taxon>
    </lineage>
</organism>
<dbReference type="EMBL" id="DXGH01000052">
    <property type="protein sequence ID" value="HIW81810.1"/>
    <property type="molecule type" value="Genomic_DNA"/>
</dbReference>
<evidence type="ECO:0000313" key="3">
    <source>
        <dbReference type="EMBL" id="HIW81810.1"/>
    </source>
</evidence>
<accession>A0A9D1UCV3</accession>
<protein>
    <submittedName>
        <fullName evidence="3">Flagellar protein FlgN</fullName>
    </submittedName>
</protein>
<sequence>MENLIDVLNRECTEYEGLLELSQRKTPIIVSGNLENLQKITDEEQELVGRISRLERERTEVTADIANVLNKDVTALKLTNLIEMLSGRPAERQQLEQAHDKLQAAVRGLQRVNEQNSELLKNALEMVEFEMNLLQASKAAPETANYNRGAYSAGSTMGVGSRGFDARQ</sequence>
<gene>
    <name evidence="3" type="ORF">H9742_09900</name>
</gene>
<keyword evidence="2" id="KW-0175">Coiled coil</keyword>
<keyword evidence="1" id="KW-1005">Bacterial flagellum biogenesis</keyword>
<dbReference type="AlphaFoldDB" id="A0A9D1UCV3"/>
<keyword evidence="3" id="KW-0969">Cilium</keyword>
<evidence type="ECO:0000256" key="2">
    <source>
        <dbReference type="SAM" id="Coils"/>
    </source>
</evidence>
<comment type="caution">
    <text evidence="3">The sequence shown here is derived from an EMBL/GenBank/DDBJ whole genome shotgun (WGS) entry which is preliminary data.</text>
</comment>
<dbReference type="InterPro" id="IPR036679">
    <property type="entry name" value="FlgN-like_sf"/>
</dbReference>
<dbReference type="SUPFAM" id="SSF140566">
    <property type="entry name" value="FlgN-like"/>
    <property type="match status" value="1"/>
</dbReference>
<feature type="coiled-coil region" evidence="2">
    <location>
        <begin position="5"/>
        <end position="122"/>
    </location>
</feature>
<reference evidence="3" key="2">
    <citation type="submission" date="2021-04" db="EMBL/GenBank/DDBJ databases">
        <authorList>
            <person name="Gilroy R."/>
        </authorList>
    </citation>
    <scope>NUCLEOTIDE SEQUENCE</scope>
    <source>
        <strain evidence="3">CHK195-6426</strain>
    </source>
</reference>
<evidence type="ECO:0000256" key="1">
    <source>
        <dbReference type="ARBA" id="ARBA00022795"/>
    </source>
</evidence>
<dbReference type="GO" id="GO:0044780">
    <property type="term" value="P:bacterial-type flagellum assembly"/>
    <property type="evidence" value="ECO:0007669"/>
    <property type="project" value="InterPro"/>
</dbReference>
<dbReference type="Proteomes" id="UP000824265">
    <property type="component" value="Unassembled WGS sequence"/>
</dbReference>
<proteinExistence type="predicted"/>
<keyword evidence="3" id="KW-0282">Flagellum</keyword>
<keyword evidence="3" id="KW-0966">Cell projection</keyword>
<dbReference type="InterPro" id="IPR007809">
    <property type="entry name" value="FlgN-like"/>
</dbReference>
<name>A0A9D1UCV3_9FIRM</name>
<dbReference type="Gene3D" id="1.20.58.300">
    <property type="entry name" value="FlgN-like"/>
    <property type="match status" value="1"/>
</dbReference>
<dbReference type="Pfam" id="PF05130">
    <property type="entry name" value="FlgN"/>
    <property type="match status" value="1"/>
</dbReference>
<reference evidence="3" key="1">
    <citation type="journal article" date="2021" name="PeerJ">
        <title>Extensive microbial diversity within the chicken gut microbiome revealed by metagenomics and culture.</title>
        <authorList>
            <person name="Gilroy R."/>
            <person name="Ravi A."/>
            <person name="Getino M."/>
            <person name="Pursley I."/>
            <person name="Horton D.L."/>
            <person name="Alikhan N.F."/>
            <person name="Baker D."/>
            <person name="Gharbi K."/>
            <person name="Hall N."/>
            <person name="Watson M."/>
            <person name="Adriaenssens E.M."/>
            <person name="Foster-Nyarko E."/>
            <person name="Jarju S."/>
            <person name="Secka A."/>
            <person name="Antonio M."/>
            <person name="Oren A."/>
            <person name="Chaudhuri R.R."/>
            <person name="La Ragione R."/>
            <person name="Hildebrand F."/>
            <person name="Pallen M.J."/>
        </authorList>
    </citation>
    <scope>NUCLEOTIDE SEQUENCE</scope>
    <source>
        <strain evidence="3">CHK195-6426</strain>
    </source>
</reference>
<evidence type="ECO:0000313" key="4">
    <source>
        <dbReference type="Proteomes" id="UP000824265"/>
    </source>
</evidence>